<evidence type="ECO:0000313" key="4">
    <source>
        <dbReference type="Proteomes" id="UP000284706"/>
    </source>
</evidence>
<dbReference type="GO" id="GO:0003723">
    <property type="term" value="F:RNA binding"/>
    <property type="evidence" value="ECO:0007669"/>
    <property type="project" value="UniProtKB-KW"/>
</dbReference>
<dbReference type="Proteomes" id="UP000284706">
    <property type="component" value="Unassembled WGS sequence"/>
</dbReference>
<keyword evidence="1" id="KW-0694">RNA-binding</keyword>
<protein>
    <recommendedName>
        <fullName evidence="2">Integrase catalytic domain-containing protein</fullName>
    </recommendedName>
</protein>
<dbReference type="InterPro" id="IPR058913">
    <property type="entry name" value="Integrase_dom_put"/>
</dbReference>
<dbReference type="InParanoid" id="A0A409Y9N4"/>
<accession>A0A409Y9N4</accession>
<proteinExistence type="predicted"/>
<name>A0A409Y9N4_9AGAR</name>
<organism evidence="3 4">
    <name type="scientific">Gymnopilus dilepis</name>
    <dbReference type="NCBI Taxonomy" id="231916"/>
    <lineage>
        <taxon>Eukaryota</taxon>
        <taxon>Fungi</taxon>
        <taxon>Dikarya</taxon>
        <taxon>Basidiomycota</taxon>
        <taxon>Agaricomycotina</taxon>
        <taxon>Agaricomycetes</taxon>
        <taxon>Agaricomycetidae</taxon>
        <taxon>Agaricales</taxon>
        <taxon>Agaricineae</taxon>
        <taxon>Hymenogastraceae</taxon>
        <taxon>Gymnopilus</taxon>
    </lineage>
</organism>
<sequence>MAAPQFVPIPLDTIRLAFKELGRRVTTDLHIQVGDAARLDERKRECLNLQHLHTHNIPAEELSTIVDSIDRMVTALEQARDQSNDVPDAPPIITSGLSYTGRRGRPRIEINPDLLATAIDLRGGPTSLATVFGCAPRTIRRRALEYGIAEPGPPVYVDYVLDDGTTSRVFRSSTRAASVIEDDELDRIVASILEAFPTIGRRMIHGHLRFLDVVVSRTRIQESYRRVHGAPVGGFGIRRIERRVYSVAGPNSLWHHDGQHGLIRWKIVIHGFIDGDSRLVTGIAANNNNRADTVGDLFEAAVEVHGLPSRVRGDYGTENVVVRALMELLRGEGRGSYIRGKSVHNIRIERLWRDVTLAFGGKWKIFFQNLEIHDRLNPDSEAHIWLLHHLFLTAINQDALDWAEAWNAHPISQRDYRQASPRDMFFFGMLEKGLRGFSEVDEAPDDEPEDVEAYGIDWEDYEDPQILQHHELGNQIPLGEAGTNPFTTQAPTYFTHVQVDEATSPLSPEQVQALNDYLEQLPCTWSRNMDDRRLLWIHALHFCETELFADI</sequence>
<dbReference type="InterPro" id="IPR001584">
    <property type="entry name" value="Integrase_cat-core"/>
</dbReference>
<dbReference type="PANTHER" id="PTHR46791">
    <property type="entry name" value="EXPRESSED PROTEIN"/>
    <property type="match status" value="1"/>
</dbReference>
<dbReference type="InterPro" id="IPR012337">
    <property type="entry name" value="RNaseH-like_sf"/>
</dbReference>
<dbReference type="PANTHER" id="PTHR46791:SF5">
    <property type="entry name" value="CLR5 DOMAIN-CONTAINING PROTEIN-RELATED"/>
    <property type="match status" value="1"/>
</dbReference>
<dbReference type="GO" id="GO:0015074">
    <property type="term" value="P:DNA integration"/>
    <property type="evidence" value="ECO:0007669"/>
    <property type="project" value="InterPro"/>
</dbReference>
<comment type="caution">
    <text evidence="3">The sequence shown here is derived from an EMBL/GenBank/DDBJ whole genome shotgun (WGS) entry which is preliminary data.</text>
</comment>
<dbReference type="AlphaFoldDB" id="A0A409Y9N4"/>
<dbReference type="GO" id="GO:0005634">
    <property type="term" value="C:nucleus"/>
    <property type="evidence" value="ECO:0007669"/>
    <property type="project" value="UniProtKB-ARBA"/>
</dbReference>
<dbReference type="OrthoDB" id="2686689at2759"/>
<reference evidence="3 4" key="1">
    <citation type="journal article" date="2018" name="Evol. Lett.">
        <title>Horizontal gene cluster transfer increased hallucinogenic mushroom diversity.</title>
        <authorList>
            <person name="Reynolds H.T."/>
            <person name="Vijayakumar V."/>
            <person name="Gluck-Thaler E."/>
            <person name="Korotkin H.B."/>
            <person name="Matheny P.B."/>
            <person name="Slot J.C."/>
        </authorList>
    </citation>
    <scope>NUCLEOTIDE SEQUENCE [LARGE SCALE GENOMIC DNA]</scope>
    <source>
        <strain evidence="3 4">SRW20</strain>
    </source>
</reference>
<dbReference type="Pfam" id="PF24764">
    <property type="entry name" value="rva_4"/>
    <property type="match status" value="1"/>
</dbReference>
<evidence type="ECO:0000313" key="3">
    <source>
        <dbReference type="EMBL" id="PPQ99689.1"/>
    </source>
</evidence>
<evidence type="ECO:0000256" key="1">
    <source>
        <dbReference type="ARBA" id="ARBA00022884"/>
    </source>
</evidence>
<gene>
    <name evidence="3" type="ORF">CVT26_009115</name>
</gene>
<dbReference type="EMBL" id="NHYE01001049">
    <property type="protein sequence ID" value="PPQ99689.1"/>
    <property type="molecule type" value="Genomic_DNA"/>
</dbReference>
<dbReference type="PROSITE" id="PS50994">
    <property type="entry name" value="INTEGRASE"/>
    <property type="match status" value="1"/>
</dbReference>
<evidence type="ECO:0000259" key="2">
    <source>
        <dbReference type="PROSITE" id="PS50994"/>
    </source>
</evidence>
<feature type="domain" description="Integrase catalytic" evidence="2">
    <location>
        <begin position="246"/>
        <end position="333"/>
    </location>
</feature>
<dbReference type="SUPFAM" id="SSF53098">
    <property type="entry name" value="Ribonuclease H-like"/>
    <property type="match status" value="1"/>
</dbReference>
<keyword evidence="4" id="KW-1185">Reference proteome</keyword>